<evidence type="ECO:0000256" key="2">
    <source>
        <dbReference type="ARBA" id="ARBA00010617"/>
    </source>
</evidence>
<name>A0ABS2AIK5_9ACTN</name>
<evidence type="ECO:0000313" key="8">
    <source>
        <dbReference type="EMBL" id="MBM2619677.1"/>
    </source>
</evidence>
<evidence type="ECO:0000256" key="7">
    <source>
        <dbReference type="ARBA" id="ARBA00023033"/>
    </source>
</evidence>
<comment type="cofactor">
    <cofactor evidence="1">
        <name>heme</name>
        <dbReference type="ChEBI" id="CHEBI:30413"/>
    </cofactor>
</comment>
<organism evidence="8 9">
    <name type="scientific">Paractinoplanes ovalisporus</name>
    <dbReference type="NCBI Taxonomy" id="2810368"/>
    <lineage>
        <taxon>Bacteria</taxon>
        <taxon>Bacillati</taxon>
        <taxon>Actinomycetota</taxon>
        <taxon>Actinomycetes</taxon>
        <taxon>Micromonosporales</taxon>
        <taxon>Micromonosporaceae</taxon>
        <taxon>Paractinoplanes</taxon>
    </lineage>
</organism>
<dbReference type="Gene3D" id="1.10.630.10">
    <property type="entry name" value="Cytochrome P450"/>
    <property type="match status" value="1"/>
</dbReference>
<keyword evidence="3" id="KW-0349">Heme</keyword>
<evidence type="ECO:0000256" key="4">
    <source>
        <dbReference type="ARBA" id="ARBA00022723"/>
    </source>
</evidence>
<keyword evidence="4" id="KW-0479">Metal-binding</keyword>
<dbReference type="InterPro" id="IPR036396">
    <property type="entry name" value="Cyt_P450_sf"/>
</dbReference>
<keyword evidence="5" id="KW-0560">Oxidoreductase</keyword>
<evidence type="ECO:0000313" key="9">
    <source>
        <dbReference type="Proteomes" id="UP000632138"/>
    </source>
</evidence>
<comment type="caution">
    <text evidence="8">The sequence shown here is derived from an EMBL/GenBank/DDBJ whole genome shotgun (WGS) entry which is preliminary data.</text>
</comment>
<accession>A0ABS2AIK5</accession>
<evidence type="ECO:0000256" key="6">
    <source>
        <dbReference type="ARBA" id="ARBA00023004"/>
    </source>
</evidence>
<dbReference type="RefSeq" id="WP_203379660.1">
    <property type="nucleotide sequence ID" value="NZ_JAENHP010000011.1"/>
</dbReference>
<evidence type="ECO:0000256" key="5">
    <source>
        <dbReference type="ARBA" id="ARBA00023002"/>
    </source>
</evidence>
<evidence type="ECO:0000256" key="1">
    <source>
        <dbReference type="ARBA" id="ARBA00001971"/>
    </source>
</evidence>
<keyword evidence="6" id="KW-0408">Iron</keyword>
<proteinExistence type="inferred from homology"/>
<gene>
    <name evidence="8" type="ORF">JIG36_29570</name>
</gene>
<dbReference type="Pfam" id="PF00067">
    <property type="entry name" value="p450"/>
    <property type="match status" value="1"/>
</dbReference>
<dbReference type="Proteomes" id="UP000632138">
    <property type="component" value="Unassembled WGS sequence"/>
</dbReference>
<dbReference type="InterPro" id="IPR002397">
    <property type="entry name" value="Cyt_P450_B"/>
</dbReference>
<sequence length="397" mass="43966">MTTTTHDELPLVTLDQPTIMTFGDLRLDLQKQAGVCQIRTPAGHEAWLVTRHAEVKALLSDTRLGRSHPDPANAPKFLNNPMLDMLITDAPPDVERHEHMKKQRLYTGSFAARRVLDQRARVEAIAERMIDDILAGEQPADLHGGFSMPFSQAALCDMMGIPSGDRVELLSMMDRVGNVKDEGDSYVGMDTLFGFAMRIATQVRAEPGDNVVSRFVEAGLPDQEIATHIVALLFTGLSGLASHIDYGITLFLRNPDQLALATADPDVMAKAVEEVLRATIGSPVLPRYAHEDIEIDGRTIRQGELVMIDFSLANYDPRVFEEPFAFRVTRSPNPHFTFSYGMRHCTGAPLVRIVLHVAYSTLFRRIPTLKLAVPYESLHRHPGGRLAGGLAELPVSW</sequence>
<dbReference type="PANTHER" id="PTHR46696">
    <property type="entry name" value="P450, PUTATIVE (EUROFUNG)-RELATED"/>
    <property type="match status" value="1"/>
</dbReference>
<keyword evidence="9" id="KW-1185">Reference proteome</keyword>
<dbReference type="SUPFAM" id="SSF48264">
    <property type="entry name" value="Cytochrome P450"/>
    <property type="match status" value="1"/>
</dbReference>
<keyword evidence="7" id="KW-0503">Monooxygenase</keyword>
<reference evidence="8 9" key="1">
    <citation type="submission" date="2021-01" db="EMBL/GenBank/DDBJ databases">
        <title>Actinoplanes sp. nov. LDG1-06 isolated from lichen.</title>
        <authorList>
            <person name="Saeng-In P."/>
            <person name="Phongsopitanun W."/>
            <person name="Kanchanasin P."/>
            <person name="Yuki M."/>
            <person name="Kudo T."/>
            <person name="Ohkuma M."/>
            <person name="Tanasupawat S."/>
        </authorList>
    </citation>
    <scope>NUCLEOTIDE SEQUENCE [LARGE SCALE GENOMIC DNA]</scope>
    <source>
        <strain evidence="8 9">LDG1-06</strain>
    </source>
</reference>
<dbReference type="PRINTS" id="PR00359">
    <property type="entry name" value="BP450"/>
</dbReference>
<dbReference type="PANTHER" id="PTHR46696:SF5">
    <property type="entry name" value="CYTOCHROME P450 BJ-1"/>
    <property type="match status" value="1"/>
</dbReference>
<comment type="similarity">
    <text evidence="2">Belongs to the cytochrome P450 family.</text>
</comment>
<evidence type="ECO:0000256" key="3">
    <source>
        <dbReference type="ARBA" id="ARBA00022617"/>
    </source>
</evidence>
<dbReference type="EMBL" id="JAENHP010000011">
    <property type="protein sequence ID" value="MBM2619677.1"/>
    <property type="molecule type" value="Genomic_DNA"/>
</dbReference>
<protein>
    <submittedName>
        <fullName evidence="8">Cytochrome P450</fullName>
    </submittedName>
</protein>
<dbReference type="InterPro" id="IPR001128">
    <property type="entry name" value="Cyt_P450"/>
</dbReference>